<dbReference type="EMBL" id="CP032869">
    <property type="protein sequence ID" value="AYL94952.1"/>
    <property type="molecule type" value="Genomic_DNA"/>
</dbReference>
<dbReference type="OrthoDB" id="757813at2"/>
<dbReference type="PROSITE" id="PS51257">
    <property type="entry name" value="PROKAR_LIPOPROTEIN"/>
    <property type="match status" value="1"/>
</dbReference>
<dbReference type="RefSeq" id="WP_119408659.1">
    <property type="nucleotide sequence ID" value="NZ_CP032869.1"/>
</dbReference>
<evidence type="ECO:0008006" key="3">
    <source>
        <dbReference type="Google" id="ProtNLM"/>
    </source>
</evidence>
<proteinExistence type="predicted"/>
<dbReference type="AlphaFoldDB" id="A0A494VVD4"/>
<sequence length="166" mass="18134">MKKFLLVSCLLFIIGVGCKKENVGGGGLCACSPILSPELNLVVKNGAGTDLLNQQNTGAFTTERISVYRKDATGKIIPISFAVRPPFSYGNETFGFHFLTVGNLDFLQKAPGEAIYLKLGDQEARELRVQFNTQRYAVDKLLIGGQEAPKDTGTVSKYTSIFYLTE</sequence>
<keyword evidence="2" id="KW-1185">Reference proteome</keyword>
<evidence type="ECO:0000313" key="1">
    <source>
        <dbReference type="EMBL" id="AYL94952.1"/>
    </source>
</evidence>
<accession>A0A494VVD4</accession>
<dbReference type="KEGG" id="muh:HYN43_006425"/>
<protein>
    <recommendedName>
        <fullName evidence="3">Lipoprotein</fullName>
    </recommendedName>
</protein>
<name>A0A494VVD4_9SPHI</name>
<gene>
    <name evidence="1" type="ORF">HYN43_006425</name>
</gene>
<reference evidence="1 2" key="1">
    <citation type="submission" date="2018-10" db="EMBL/GenBank/DDBJ databases">
        <title>Genome sequencing of Mucilaginibacter sp. HYN0043.</title>
        <authorList>
            <person name="Kim M."/>
            <person name="Yi H."/>
        </authorList>
    </citation>
    <scope>NUCLEOTIDE SEQUENCE [LARGE SCALE GENOMIC DNA]</scope>
    <source>
        <strain evidence="1 2">HYN0043</strain>
    </source>
</reference>
<dbReference type="Proteomes" id="UP000270046">
    <property type="component" value="Chromosome"/>
</dbReference>
<evidence type="ECO:0000313" key="2">
    <source>
        <dbReference type="Proteomes" id="UP000270046"/>
    </source>
</evidence>
<organism evidence="1 2">
    <name type="scientific">Mucilaginibacter celer</name>
    <dbReference type="NCBI Taxonomy" id="2305508"/>
    <lineage>
        <taxon>Bacteria</taxon>
        <taxon>Pseudomonadati</taxon>
        <taxon>Bacteroidota</taxon>
        <taxon>Sphingobacteriia</taxon>
        <taxon>Sphingobacteriales</taxon>
        <taxon>Sphingobacteriaceae</taxon>
        <taxon>Mucilaginibacter</taxon>
    </lineage>
</organism>